<keyword evidence="9 14" id="KW-0418">Kinase</keyword>
<dbReference type="Pfam" id="PF21085">
    <property type="entry name" value="CusS"/>
    <property type="match status" value="1"/>
</dbReference>
<evidence type="ECO:0000256" key="1">
    <source>
        <dbReference type="ARBA" id="ARBA00000085"/>
    </source>
</evidence>
<dbReference type="InterPro" id="IPR003660">
    <property type="entry name" value="HAMP_dom"/>
</dbReference>
<keyword evidence="3 14" id="KW-1003">Cell membrane</keyword>
<dbReference type="SMART" id="SM00304">
    <property type="entry name" value="HAMP"/>
    <property type="match status" value="1"/>
</dbReference>
<dbReference type="InterPro" id="IPR036097">
    <property type="entry name" value="HisK_dim/P_sf"/>
</dbReference>
<evidence type="ECO:0000256" key="5">
    <source>
        <dbReference type="ARBA" id="ARBA00022553"/>
    </source>
</evidence>
<dbReference type="PROSITE" id="PS50885">
    <property type="entry name" value="HAMP"/>
    <property type="match status" value="1"/>
</dbReference>
<dbReference type="SMART" id="SM00388">
    <property type="entry name" value="HisKA"/>
    <property type="match status" value="1"/>
</dbReference>
<name>A0A1C4GF61_9ENTR</name>
<evidence type="ECO:0000259" key="16">
    <source>
        <dbReference type="PROSITE" id="PS50885"/>
    </source>
</evidence>
<organism evidence="17 18">
    <name type="scientific">Kosakonia oryziphila</name>
    <dbReference type="NCBI Taxonomy" id="1005667"/>
    <lineage>
        <taxon>Bacteria</taxon>
        <taxon>Pseudomonadati</taxon>
        <taxon>Pseudomonadota</taxon>
        <taxon>Gammaproteobacteria</taxon>
        <taxon>Enterobacterales</taxon>
        <taxon>Enterobacteriaceae</taxon>
        <taxon>Kosakonia</taxon>
    </lineage>
</organism>
<dbReference type="InterPro" id="IPR005467">
    <property type="entry name" value="His_kinase_dom"/>
</dbReference>
<dbReference type="Gene3D" id="6.10.340.10">
    <property type="match status" value="1"/>
</dbReference>
<evidence type="ECO:0000256" key="10">
    <source>
        <dbReference type="ARBA" id="ARBA00022840"/>
    </source>
</evidence>
<evidence type="ECO:0000259" key="15">
    <source>
        <dbReference type="PROSITE" id="PS50109"/>
    </source>
</evidence>
<dbReference type="Pfam" id="PF00672">
    <property type="entry name" value="HAMP"/>
    <property type="match status" value="1"/>
</dbReference>
<dbReference type="FunFam" id="1.10.287.130:FF:000001">
    <property type="entry name" value="Two-component sensor histidine kinase"/>
    <property type="match status" value="1"/>
</dbReference>
<dbReference type="InterPro" id="IPR050428">
    <property type="entry name" value="TCS_sensor_his_kinase"/>
</dbReference>
<keyword evidence="12 14" id="KW-0902">Two-component regulatory system</keyword>
<dbReference type="CDD" id="cd06225">
    <property type="entry name" value="HAMP"/>
    <property type="match status" value="1"/>
</dbReference>
<keyword evidence="4 14" id="KW-0997">Cell inner membrane</keyword>
<evidence type="ECO:0000256" key="8">
    <source>
        <dbReference type="ARBA" id="ARBA00022741"/>
    </source>
</evidence>
<evidence type="ECO:0000256" key="9">
    <source>
        <dbReference type="ARBA" id="ARBA00022777"/>
    </source>
</evidence>
<comment type="catalytic activity">
    <reaction evidence="1 14">
        <text>ATP + protein L-histidine = ADP + protein N-phospho-L-histidine.</text>
        <dbReference type="EC" id="2.7.13.3"/>
    </reaction>
</comment>
<dbReference type="InterPro" id="IPR004358">
    <property type="entry name" value="Sig_transdc_His_kin-like_C"/>
</dbReference>
<protein>
    <recommendedName>
        <fullName evidence="14">Sensor protein</fullName>
        <ecNumber evidence="14">2.7.13.3</ecNumber>
    </recommendedName>
</protein>
<keyword evidence="5" id="KW-0597">Phosphoprotein</keyword>
<reference evidence="18" key="1">
    <citation type="submission" date="2016-08" db="EMBL/GenBank/DDBJ databases">
        <authorList>
            <person name="Varghese N."/>
            <person name="Submissions Spin"/>
        </authorList>
    </citation>
    <scope>NUCLEOTIDE SEQUENCE [LARGE SCALE GENOMIC DNA]</scope>
    <source>
        <strain evidence="18">REICA_142</strain>
    </source>
</reference>
<dbReference type="FunFam" id="3.30.565.10:FF:000006">
    <property type="entry name" value="Sensor histidine kinase WalK"/>
    <property type="match status" value="1"/>
</dbReference>
<dbReference type="PANTHER" id="PTHR45436">
    <property type="entry name" value="SENSOR HISTIDINE KINASE YKOH"/>
    <property type="match status" value="1"/>
</dbReference>
<evidence type="ECO:0000256" key="2">
    <source>
        <dbReference type="ARBA" id="ARBA00004429"/>
    </source>
</evidence>
<dbReference type="GO" id="GO:0005886">
    <property type="term" value="C:plasma membrane"/>
    <property type="evidence" value="ECO:0007669"/>
    <property type="project" value="UniProtKB-SubCell"/>
</dbReference>
<keyword evidence="10 14" id="KW-0067">ATP-binding</keyword>
<dbReference type="Gene3D" id="1.10.287.130">
    <property type="match status" value="1"/>
</dbReference>
<keyword evidence="8 14" id="KW-0547">Nucleotide-binding</keyword>
<dbReference type="InterPro" id="IPR003594">
    <property type="entry name" value="HATPase_dom"/>
</dbReference>
<comment type="subcellular location">
    <subcellularLocation>
        <location evidence="2">Cell inner membrane</location>
        <topology evidence="2">Multi-pass membrane protein</topology>
    </subcellularLocation>
</comment>
<dbReference type="PROSITE" id="PS50109">
    <property type="entry name" value="HIS_KIN"/>
    <property type="match status" value="1"/>
</dbReference>
<dbReference type="NCBIfam" id="TIGR01386">
    <property type="entry name" value="cztS_silS_copS"/>
    <property type="match status" value="1"/>
</dbReference>
<dbReference type="CDD" id="cd00082">
    <property type="entry name" value="HisKA"/>
    <property type="match status" value="1"/>
</dbReference>
<dbReference type="Proteomes" id="UP000198515">
    <property type="component" value="Unassembled WGS sequence"/>
</dbReference>
<evidence type="ECO:0000256" key="11">
    <source>
        <dbReference type="ARBA" id="ARBA00022989"/>
    </source>
</evidence>
<evidence type="ECO:0000256" key="14">
    <source>
        <dbReference type="RuleBase" id="RU364088"/>
    </source>
</evidence>
<dbReference type="NCBIfam" id="NF007345">
    <property type="entry name" value="PRK09835.1"/>
    <property type="match status" value="1"/>
</dbReference>
<keyword evidence="18" id="KW-1185">Reference proteome</keyword>
<dbReference type="Pfam" id="PF02518">
    <property type="entry name" value="HATPase_c"/>
    <property type="match status" value="1"/>
</dbReference>
<dbReference type="GO" id="GO:0005524">
    <property type="term" value="F:ATP binding"/>
    <property type="evidence" value="ECO:0007669"/>
    <property type="project" value="UniProtKB-KW"/>
</dbReference>
<evidence type="ECO:0000313" key="18">
    <source>
        <dbReference type="Proteomes" id="UP000198515"/>
    </source>
</evidence>
<dbReference type="SUPFAM" id="SSF55874">
    <property type="entry name" value="ATPase domain of HSP90 chaperone/DNA topoisomerase II/histidine kinase"/>
    <property type="match status" value="1"/>
</dbReference>
<dbReference type="InterPro" id="IPR006290">
    <property type="entry name" value="CztS_silS_copS"/>
</dbReference>
<keyword evidence="13 14" id="KW-0472">Membrane</keyword>
<feature type="domain" description="Histidine kinase" evidence="15">
    <location>
        <begin position="269"/>
        <end position="483"/>
    </location>
</feature>
<dbReference type="OrthoDB" id="9809766at2"/>
<evidence type="ECO:0000256" key="4">
    <source>
        <dbReference type="ARBA" id="ARBA00022519"/>
    </source>
</evidence>
<dbReference type="EMBL" id="FMBC01000065">
    <property type="protein sequence ID" value="SCC66849.1"/>
    <property type="molecule type" value="Genomic_DNA"/>
</dbReference>
<dbReference type="Pfam" id="PF00512">
    <property type="entry name" value="HisKA"/>
    <property type="match status" value="1"/>
</dbReference>
<comment type="function">
    <text evidence="14">Member of a two-component regulatory system.</text>
</comment>
<dbReference type="SUPFAM" id="SSF47384">
    <property type="entry name" value="Homodimeric domain of signal transducing histidine kinase"/>
    <property type="match status" value="1"/>
</dbReference>
<evidence type="ECO:0000256" key="12">
    <source>
        <dbReference type="ARBA" id="ARBA00023012"/>
    </source>
</evidence>
<dbReference type="PRINTS" id="PR00344">
    <property type="entry name" value="BCTRLSENSOR"/>
</dbReference>
<keyword evidence="7 14" id="KW-0812">Transmembrane</keyword>
<dbReference type="RefSeq" id="WP_090138459.1">
    <property type="nucleotide sequence ID" value="NZ_FMBC01000065.1"/>
</dbReference>
<evidence type="ECO:0000256" key="7">
    <source>
        <dbReference type="ARBA" id="ARBA00022692"/>
    </source>
</evidence>
<dbReference type="EC" id="2.7.13.3" evidence="14"/>
<feature type="transmembrane region" description="Helical" evidence="14">
    <location>
        <begin position="188"/>
        <end position="207"/>
    </location>
</feature>
<evidence type="ECO:0000256" key="13">
    <source>
        <dbReference type="ARBA" id="ARBA00023136"/>
    </source>
</evidence>
<dbReference type="InterPro" id="IPR048590">
    <property type="entry name" value="CusS-like_sensor"/>
</dbReference>
<dbReference type="InterPro" id="IPR036890">
    <property type="entry name" value="HATPase_C_sf"/>
</dbReference>
<dbReference type="Gene3D" id="3.30.565.10">
    <property type="entry name" value="Histidine kinase-like ATPase, C-terminal domain"/>
    <property type="match status" value="1"/>
</dbReference>
<feature type="domain" description="HAMP" evidence="16">
    <location>
        <begin position="208"/>
        <end position="261"/>
    </location>
</feature>
<evidence type="ECO:0000313" key="17">
    <source>
        <dbReference type="EMBL" id="SCC66849.1"/>
    </source>
</evidence>
<dbReference type="AlphaFoldDB" id="A0A1C4GF61"/>
<proteinExistence type="predicted"/>
<sequence>MRNKPSRRPFSLALRLTFFISLSTIMAFIAFTWFMLHSVEKHFAEQDVSDLQQISTTIQRLLQSPVDTDEKKISKIKESIASYRNVAVLLLNPQGEVLFSSAQGAALRPAVKTADFSQHSRARDVFLWTVEAPARPMLSSPDMAMETYRIIASSGVTAFQGKSQNYIMLIGLSINFHLHYLDALKKNLVAIATVISLLIILIIRIAVRQGHLPLRNVSNAIKNITSENLDARLEPSRVPIELEQLVISFNHMIEKIEDVFTRQANFSADIAHEIRTPITNLVTQTEIALSQNRTHKELEDVLYSSLEEYNRMTKMVSDMLFLAQADNNQLISDRVMFDLSTEVIKVFDFFEAWAEERNIMLKFNGIPCLIEGDPQMFRRAINNLLSNALRYTPEGQTVTVSIREQENYFDLIVENPGKAIPEAHLPRLFDRFYRVDPSRQRKGEGSGIGLAIVKSIVAAHHGEVHVESDAYSTRFILSVPRLDIVTPTSQH</sequence>
<dbReference type="SMART" id="SM00387">
    <property type="entry name" value="HATPase_c"/>
    <property type="match status" value="1"/>
</dbReference>
<dbReference type="PANTHER" id="PTHR45436:SF15">
    <property type="entry name" value="SENSOR HISTIDINE KINASE CUSS"/>
    <property type="match status" value="1"/>
</dbReference>
<gene>
    <name evidence="17" type="ORF">GA0061070_10653</name>
</gene>
<dbReference type="InterPro" id="IPR003661">
    <property type="entry name" value="HisK_dim/P_dom"/>
</dbReference>
<feature type="transmembrane region" description="Helical" evidence="14">
    <location>
        <begin position="12"/>
        <end position="36"/>
    </location>
</feature>
<accession>A0A1C4GF61</accession>
<evidence type="ECO:0000256" key="3">
    <source>
        <dbReference type="ARBA" id="ARBA00022475"/>
    </source>
</evidence>
<dbReference type="GO" id="GO:0000155">
    <property type="term" value="F:phosphorelay sensor kinase activity"/>
    <property type="evidence" value="ECO:0007669"/>
    <property type="project" value="InterPro"/>
</dbReference>
<keyword evidence="6 14" id="KW-0808">Transferase</keyword>
<evidence type="ECO:0000256" key="6">
    <source>
        <dbReference type="ARBA" id="ARBA00022679"/>
    </source>
</evidence>
<keyword evidence="11 14" id="KW-1133">Transmembrane helix</keyword>